<evidence type="ECO:0000313" key="2">
    <source>
        <dbReference type="EMBL" id="MET8439224.1"/>
    </source>
</evidence>
<protein>
    <submittedName>
        <fullName evidence="2">Uncharacterized protein</fullName>
    </submittedName>
</protein>
<evidence type="ECO:0000313" key="3">
    <source>
        <dbReference type="Proteomes" id="UP001550044"/>
    </source>
</evidence>
<feature type="region of interest" description="Disordered" evidence="1">
    <location>
        <begin position="1"/>
        <end position="82"/>
    </location>
</feature>
<feature type="compositionally biased region" description="Basic and acidic residues" evidence="1">
    <location>
        <begin position="48"/>
        <end position="63"/>
    </location>
</feature>
<keyword evidence="3" id="KW-1185">Reference proteome</keyword>
<organism evidence="2 3">
    <name type="scientific">Streptomyces sp. 900116325</name>
    <dbReference type="NCBI Taxonomy" id="3154295"/>
    <lineage>
        <taxon>Bacteria</taxon>
        <taxon>Bacillati</taxon>
        <taxon>Actinomycetota</taxon>
        <taxon>Actinomycetes</taxon>
        <taxon>Kitasatosporales</taxon>
        <taxon>Streptomycetaceae</taxon>
        <taxon>Streptomyces</taxon>
    </lineage>
</organism>
<accession>A0ABV2UMZ2</accession>
<reference evidence="2 3" key="1">
    <citation type="submission" date="2024-06" db="EMBL/GenBank/DDBJ databases">
        <title>The Natural Products Discovery Center: Release of the First 8490 Sequenced Strains for Exploring Actinobacteria Biosynthetic Diversity.</title>
        <authorList>
            <person name="Kalkreuter E."/>
            <person name="Kautsar S.A."/>
            <person name="Yang D."/>
            <person name="Bader C.D."/>
            <person name="Teijaro C.N."/>
            <person name="Fluegel L."/>
            <person name="Davis C.M."/>
            <person name="Simpson J.R."/>
            <person name="Lauterbach L."/>
            <person name="Steele A.D."/>
            <person name="Gui C."/>
            <person name="Meng S."/>
            <person name="Li G."/>
            <person name="Viehrig K."/>
            <person name="Ye F."/>
            <person name="Su P."/>
            <person name="Kiefer A.F."/>
            <person name="Nichols A."/>
            <person name="Cepeda A.J."/>
            <person name="Yan W."/>
            <person name="Fan B."/>
            <person name="Jiang Y."/>
            <person name="Adhikari A."/>
            <person name="Zheng C.-J."/>
            <person name="Schuster L."/>
            <person name="Cowan T.M."/>
            <person name="Smanski M.J."/>
            <person name="Chevrette M.G."/>
            <person name="De Carvalho L.P.S."/>
            <person name="Shen B."/>
        </authorList>
    </citation>
    <scope>NUCLEOTIDE SEQUENCE [LARGE SCALE GENOMIC DNA]</scope>
    <source>
        <strain evidence="2 3">NPDC005137</strain>
    </source>
</reference>
<gene>
    <name evidence="2" type="ORF">ABZV61_42615</name>
</gene>
<name>A0ABV2UMZ2_9ACTN</name>
<feature type="non-terminal residue" evidence="2">
    <location>
        <position position="1"/>
    </location>
</feature>
<proteinExistence type="predicted"/>
<sequence>AKPAPHTSPDSNSPPDDKITPSGLRISQRSPEGRGSPCPGVGDRTKHRAAEARPADAHLDRQGDATAAEKSTQVDSAIELPA</sequence>
<comment type="caution">
    <text evidence="2">The sequence shown here is derived from an EMBL/GenBank/DDBJ whole genome shotgun (WGS) entry which is preliminary data.</text>
</comment>
<dbReference type="RefSeq" id="WP_356713649.1">
    <property type="nucleotide sequence ID" value="NZ_JBEXIP010000104.1"/>
</dbReference>
<dbReference type="EMBL" id="JBEXIP010000104">
    <property type="protein sequence ID" value="MET8439224.1"/>
    <property type="molecule type" value="Genomic_DNA"/>
</dbReference>
<evidence type="ECO:0000256" key="1">
    <source>
        <dbReference type="SAM" id="MobiDB-lite"/>
    </source>
</evidence>
<dbReference type="Proteomes" id="UP001550044">
    <property type="component" value="Unassembled WGS sequence"/>
</dbReference>